<comment type="caution">
    <text evidence="2">The sequence shown here is derived from an EMBL/GenBank/DDBJ whole genome shotgun (WGS) entry which is preliminary data.</text>
</comment>
<reference evidence="2 3" key="1">
    <citation type="submission" date="2024-09" db="EMBL/GenBank/DDBJ databases">
        <authorList>
            <person name="Sun Q."/>
            <person name="Mori K."/>
        </authorList>
    </citation>
    <scope>NUCLEOTIDE SEQUENCE [LARGE SCALE GENOMIC DNA]</scope>
    <source>
        <strain evidence="2 3">CCM 7765</strain>
    </source>
</reference>
<feature type="chain" id="PRO_5045769391" evidence="1">
    <location>
        <begin position="23"/>
        <end position="125"/>
    </location>
</feature>
<proteinExistence type="predicted"/>
<gene>
    <name evidence="2" type="ORF">ACFFI0_13620</name>
</gene>
<evidence type="ECO:0000313" key="2">
    <source>
        <dbReference type="EMBL" id="MFC0319352.1"/>
    </source>
</evidence>
<keyword evidence="3" id="KW-1185">Reference proteome</keyword>
<feature type="signal peptide" evidence="1">
    <location>
        <begin position="1"/>
        <end position="22"/>
    </location>
</feature>
<evidence type="ECO:0000313" key="3">
    <source>
        <dbReference type="Proteomes" id="UP001589774"/>
    </source>
</evidence>
<accession>A0ABV6HKE8</accession>
<dbReference type="EMBL" id="JBHLWO010000002">
    <property type="protein sequence ID" value="MFC0319352.1"/>
    <property type="molecule type" value="Genomic_DNA"/>
</dbReference>
<name>A0ABV6HKE8_9SPHI</name>
<organism evidence="2 3">
    <name type="scientific">Olivibacter oleidegradans</name>
    <dbReference type="NCBI Taxonomy" id="760123"/>
    <lineage>
        <taxon>Bacteria</taxon>
        <taxon>Pseudomonadati</taxon>
        <taxon>Bacteroidota</taxon>
        <taxon>Sphingobacteriia</taxon>
        <taxon>Sphingobacteriales</taxon>
        <taxon>Sphingobacteriaceae</taxon>
        <taxon>Olivibacter</taxon>
    </lineage>
</organism>
<dbReference type="Proteomes" id="UP001589774">
    <property type="component" value="Unassembled WGS sequence"/>
</dbReference>
<evidence type="ECO:0000256" key="1">
    <source>
        <dbReference type="SAM" id="SignalP"/>
    </source>
</evidence>
<protein>
    <submittedName>
        <fullName evidence="2">Uncharacterized protein</fullName>
    </submittedName>
</protein>
<dbReference type="RefSeq" id="WP_130856012.1">
    <property type="nucleotide sequence ID" value="NZ_JBHLWO010000002.1"/>
</dbReference>
<sequence length="125" mass="15123">MNKKGIFQLLCMTFLSFAVANAQEIESADQNPNFNRSLQRYARLSDSLLRYQGATIQQTYKAYDWYQAREERRALRRERRHLERMANPYYNDWYYPSIGFGYYGYNNWGWSPYVGLGFNTRGFWY</sequence>
<keyword evidence="1" id="KW-0732">Signal</keyword>